<organism evidence="3">
    <name type="scientific">uncultured Caudovirales phage</name>
    <dbReference type="NCBI Taxonomy" id="2100421"/>
    <lineage>
        <taxon>Viruses</taxon>
        <taxon>Duplodnaviria</taxon>
        <taxon>Heunggongvirae</taxon>
        <taxon>Uroviricota</taxon>
        <taxon>Caudoviricetes</taxon>
        <taxon>Peduoviridae</taxon>
        <taxon>Maltschvirus</taxon>
        <taxon>Maltschvirus maltsch</taxon>
    </lineage>
</organism>
<evidence type="ECO:0000313" key="3">
    <source>
        <dbReference type="EMBL" id="CAB4189225.1"/>
    </source>
</evidence>
<sequence>MGKFKDLDIQQHNVDPAKSRRGKNARNRGNSFEREIAAKLNGRRIGWAGGPTDVATGVYDIQCKVGGSYPERIDGWLRKVPFRYEKLRAVVLGDSPGAGTKRRALIVFDFEEFVDFFGDTETPE</sequence>
<feature type="region of interest" description="Disordered" evidence="1">
    <location>
        <begin position="1"/>
        <end position="31"/>
    </location>
</feature>
<evidence type="ECO:0000256" key="1">
    <source>
        <dbReference type="SAM" id="MobiDB-lite"/>
    </source>
</evidence>
<dbReference type="EMBL" id="LR796425">
    <property type="protein sequence ID" value="CAB4144466.1"/>
    <property type="molecule type" value="Genomic_DNA"/>
</dbReference>
<protein>
    <submittedName>
        <fullName evidence="3">Uncharacterized protein</fullName>
    </submittedName>
</protein>
<evidence type="ECO:0000313" key="2">
    <source>
        <dbReference type="EMBL" id="CAB4144466.1"/>
    </source>
</evidence>
<accession>A0A6J5R9C0</accession>
<proteinExistence type="predicted"/>
<dbReference type="EMBL" id="LR797133">
    <property type="protein sequence ID" value="CAB4189225.1"/>
    <property type="molecule type" value="Genomic_DNA"/>
</dbReference>
<gene>
    <name evidence="3" type="ORF">UFOVP1185_7</name>
    <name evidence="2" type="ORF">UFOVP461_33</name>
</gene>
<reference evidence="3" key="1">
    <citation type="submission" date="2020-05" db="EMBL/GenBank/DDBJ databases">
        <authorList>
            <person name="Chiriac C."/>
            <person name="Salcher M."/>
            <person name="Ghai R."/>
            <person name="Kavagutti S V."/>
        </authorList>
    </citation>
    <scope>NUCLEOTIDE SEQUENCE</scope>
</reference>
<name>A0A6J5R9C0_9CAUD</name>